<dbReference type="GeneID" id="101494305"/>
<protein>
    <submittedName>
        <fullName evidence="10">Transcription factor DIVARICATA-like</fullName>
    </submittedName>
</protein>
<organism evidence="9 10">
    <name type="scientific">Cicer arietinum</name>
    <name type="common">Chickpea</name>
    <name type="synonym">Garbanzo</name>
    <dbReference type="NCBI Taxonomy" id="3827"/>
    <lineage>
        <taxon>Eukaryota</taxon>
        <taxon>Viridiplantae</taxon>
        <taxon>Streptophyta</taxon>
        <taxon>Embryophyta</taxon>
        <taxon>Tracheophyta</taxon>
        <taxon>Spermatophyta</taxon>
        <taxon>Magnoliopsida</taxon>
        <taxon>eudicotyledons</taxon>
        <taxon>Gunneridae</taxon>
        <taxon>Pentapetalae</taxon>
        <taxon>rosids</taxon>
        <taxon>fabids</taxon>
        <taxon>Fabales</taxon>
        <taxon>Fabaceae</taxon>
        <taxon>Papilionoideae</taxon>
        <taxon>50 kb inversion clade</taxon>
        <taxon>NPAAA clade</taxon>
        <taxon>Hologalegina</taxon>
        <taxon>IRL clade</taxon>
        <taxon>Cicereae</taxon>
        <taxon>Cicer</taxon>
    </lineage>
</organism>
<dbReference type="AlphaFoldDB" id="A0A1S2YLX7"/>
<dbReference type="Gene3D" id="1.10.10.60">
    <property type="entry name" value="Homeodomain-like"/>
    <property type="match status" value="2"/>
</dbReference>
<keyword evidence="2" id="KW-0805">Transcription regulation</keyword>
<evidence type="ECO:0000259" key="7">
    <source>
        <dbReference type="PROSITE" id="PS51293"/>
    </source>
</evidence>
<dbReference type="NCBIfam" id="TIGR01557">
    <property type="entry name" value="myb_SHAQKYF"/>
    <property type="match status" value="1"/>
</dbReference>
<evidence type="ECO:0000259" key="8">
    <source>
        <dbReference type="PROSITE" id="PS51294"/>
    </source>
</evidence>
<dbReference type="KEGG" id="cam:101494305"/>
<keyword evidence="4" id="KW-0804">Transcription</keyword>
<keyword evidence="3" id="KW-0238">DNA-binding</keyword>
<dbReference type="RefSeq" id="XP_004506787.1">
    <property type="nucleotide sequence ID" value="XM_004506730.3"/>
</dbReference>
<feature type="domain" description="Myb-like" evidence="6">
    <location>
        <begin position="33"/>
        <end position="80"/>
    </location>
</feature>
<dbReference type="InterPro" id="IPR001005">
    <property type="entry name" value="SANT/Myb"/>
</dbReference>
<proteinExistence type="predicted"/>
<dbReference type="InterPro" id="IPR017930">
    <property type="entry name" value="Myb_dom"/>
</dbReference>
<evidence type="ECO:0000256" key="5">
    <source>
        <dbReference type="ARBA" id="ARBA00023242"/>
    </source>
</evidence>
<dbReference type="OrthoDB" id="118550at2759"/>
<dbReference type="SMART" id="SM00717">
    <property type="entry name" value="SANT"/>
    <property type="match status" value="2"/>
</dbReference>
<comment type="subcellular location">
    <subcellularLocation>
        <location evidence="1">Nucleus</location>
    </subcellularLocation>
</comment>
<feature type="domain" description="Myb-like" evidence="6">
    <location>
        <begin position="134"/>
        <end position="186"/>
    </location>
</feature>
<dbReference type="eggNOG" id="KOG0724">
    <property type="taxonomic scope" value="Eukaryota"/>
</dbReference>
<evidence type="ECO:0000256" key="4">
    <source>
        <dbReference type="ARBA" id="ARBA00023163"/>
    </source>
</evidence>
<dbReference type="Proteomes" id="UP000087171">
    <property type="component" value="Chromosome Ca6"/>
</dbReference>
<dbReference type="PaxDb" id="3827-XP_004506787.1"/>
<dbReference type="InterPro" id="IPR006447">
    <property type="entry name" value="Myb_dom_plants"/>
</dbReference>
<evidence type="ECO:0000259" key="6">
    <source>
        <dbReference type="PROSITE" id="PS50090"/>
    </source>
</evidence>
<dbReference type="PANTHER" id="PTHR44042">
    <property type="entry name" value="DUPLICATED HOMEODOMAIN-LIKE SUPERFAMILY PROTEIN-RELATED"/>
    <property type="match status" value="1"/>
</dbReference>
<evidence type="ECO:0000256" key="3">
    <source>
        <dbReference type="ARBA" id="ARBA00023125"/>
    </source>
</evidence>
<evidence type="ECO:0000313" key="10">
    <source>
        <dbReference type="RefSeq" id="XP_004506787.1"/>
    </source>
</evidence>
<dbReference type="FunFam" id="1.10.10.60:FF:000009">
    <property type="entry name" value="transcription factor MYB1R1"/>
    <property type="match status" value="1"/>
</dbReference>
<name>A0A1S2YLX7_CICAR</name>
<dbReference type="PROSITE" id="PS51293">
    <property type="entry name" value="SANT"/>
    <property type="match status" value="1"/>
</dbReference>
<dbReference type="PANTHER" id="PTHR44042:SF58">
    <property type="entry name" value="DUPLICATED HOMEODOMAIN-LIKE SUPERFAMILY PROTEIN"/>
    <property type="match status" value="1"/>
</dbReference>
<gene>
    <name evidence="10" type="primary">LOC101494305</name>
</gene>
<dbReference type="PROSITE" id="PS50090">
    <property type="entry name" value="MYB_LIKE"/>
    <property type="match status" value="2"/>
</dbReference>
<sequence>MRRVIDVLSPSTCYHHLQNSNWLFQESKGIITKWTLEENKLFENALALYDKDTPNRWMKVAKMIPTKTIGDVMKHYRDLVEDVSVIESGLIPFPIYSTTSSFTLEWVKNQNFDDCNNFFSVNGKRGISNRLLEYDKKKGVPWTTEEHRKFLMGLKKYGKGDWKNISHDFVTTRTPTQVASHAQKYFLRQLNGGKDKKRSSIHDITMMNLIETKSPSSQIYKTTSQLVKQECNLKFSYENVPSTVFNSTNGNMFMTPLMCDVSSYGSKPQDQCLLRDSLHGCQFGPYDTIMQRE</sequence>
<accession>A0A1S2YLX7</accession>
<evidence type="ECO:0000256" key="1">
    <source>
        <dbReference type="ARBA" id="ARBA00004123"/>
    </source>
</evidence>
<reference evidence="9" key="1">
    <citation type="journal article" date="2013" name="Nat. Biotechnol.">
        <title>Draft genome sequence of chickpea (Cicer arietinum) provides a resource for trait improvement.</title>
        <authorList>
            <person name="Varshney R.K."/>
            <person name="Song C."/>
            <person name="Saxena R.K."/>
            <person name="Azam S."/>
            <person name="Yu S."/>
            <person name="Sharpe A.G."/>
            <person name="Cannon S."/>
            <person name="Baek J."/>
            <person name="Rosen B.D."/>
            <person name="Tar'an B."/>
            <person name="Millan T."/>
            <person name="Zhang X."/>
            <person name="Ramsay L.D."/>
            <person name="Iwata A."/>
            <person name="Wang Y."/>
            <person name="Nelson W."/>
            <person name="Farmer A.D."/>
            <person name="Gaur P.M."/>
            <person name="Soderlund C."/>
            <person name="Penmetsa R.V."/>
            <person name="Xu C."/>
            <person name="Bharti A.K."/>
            <person name="He W."/>
            <person name="Winter P."/>
            <person name="Zhao S."/>
            <person name="Hane J.K."/>
            <person name="Carrasquilla-Garcia N."/>
            <person name="Condie J.A."/>
            <person name="Upadhyaya H.D."/>
            <person name="Luo M.C."/>
            <person name="Thudi M."/>
            <person name="Gowda C.L."/>
            <person name="Singh N.P."/>
            <person name="Lichtenzveig J."/>
            <person name="Gali K.K."/>
            <person name="Rubio J."/>
            <person name="Nadarajan N."/>
            <person name="Dolezel J."/>
            <person name="Bansal K.C."/>
            <person name="Xu X."/>
            <person name="Edwards D."/>
            <person name="Zhang G."/>
            <person name="Kahl G."/>
            <person name="Gil J."/>
            <person name="Singh K.B."/>
            <person name="Datta S.K."/>
            <person name="Jackson S.A."/>
            <person name="Wang J."/>
            <person name="Cook D.R."/>
        </authorList>
    </citation>
    <scope>NUCLEOTIDE SEQUENCE [LARGE SCALE GENOMIC DNA]</scope>
    <source>
        <strain evidence="9">cv. CDC Frontier</strain>
    </source>
</reference>
<feature type="domain" description="SANT" evidence="7">
    <location>
        <begin position="142"/>
        <end position="190"/>
    </location>
</feature>
<dbReference type="CDD" id="cd00167">
    <property type="entry name" value="SANT"/>
    <property type="match status" value="2"/>
</dbReference>
<dbReference type="GO" id="GO:0003677">
    <property type="term" value="F:DNA binding"/>
    <property type="evidence" value="ECO:0007669"/>
    <property type="project" value="UniProtKB-KW"/>
</dbReference>
<keyword evidence="5" id="KW-0539">Nucleus</keyword>
<keyword evidence="9" id="KW-1185">Reference proteome</keyword>
<dbReference type="SUPFAM" id="SSF46689">
    <property type="entry name" value="Homeodomain-like"/>
    <property type="match status" value="2"/>
</dbReference>
<feature type="domain" description="HTH myb-type" evidence="8">
    <location>
        <begin position="136"/>
        <end position="190"/>
    </location>
</feature>
<dbReference type="InterPro" id="IPR017884">
    <property type="entry name" value="SANT_dom"/>
</dbReference>
<dbReference type="Pfam" id="PF00249">
    <property type="entry name" value="Myb_DNA-binding"/>
    <property type="match status" value="2"/>
</dbReference>
<reference evidence="10" key="2">
    <citation type="submission" date="2025-08" db="UniProtKB">
        <authorList>
            <consortium name="RefSeq"/>
        </authorList>
    </citation>
    <scope>IDENTIFICATION</scope>
    <source>
        <tissue evidence="10">Etiolated seedlings</tissue>
    </source>
</reference>
<dbReference type="FunFam" id="1.10.10.60:FF:000154">
    <property type="entry name" value="Transcription factor SRM1"/>
    <property type="match status" value="1"/>
</dbReference>
<evidence type="ECO:0000313" key="9">
    <source>
        <dbReference type="Proteomes" id="UP000087171"/>
    </source>
</evidence>
<dbReference type="PROSITE" id="PS51294">
    <property type="entry name" value="HTH_MYB"/>
    <property type="match status" value="1"/>
</dbReference>
<dbReference type="InterPro" id="IPR009057">
    <property type="entry name" value="Homeodomain-like_sf"/>
</dbReference>
<dbReference type="GO" id="GO:0005634">
    <property type="term" value="C:nucleus"/>
    <property type="evidence" value="ECO:0007669"/>
    <property type="project" value="UniProtKB-SubCell"/>
</dbReference>
<evidence type="ECO:0000256" key="2">
    <source>
        <dbReference type="ARBA" id="ARBA00023015"/>
    </source>
</evidence>